<dbReference type="SUPFAM" id="SSF51735">
    <property type="entry name" value="NAD(P)-binding Rossmann-fold domains"/>
    <property type="match status" value="1"/>
</dbReference>
<dbReference type="Gene3D" id="3.40.50.720">
    <property type="entry name" value="NAD(P)-binding Rossmann-like Domain"/>
    <property type="match status" value="1"/>
</dbReference>
<keyword evidence="9" id="KW-1185">Reference proteome</keyword>
<evidence type="ECO:0000259" key="7">
    <source>
        <dbReference type="Pfam" id="PF22725"/>
    </source>
</evidence>
<evidence type="ECO:0000256" key="2">
    <source>
        <dbReference type="ARBA" id="ARBA00023002"/>
    </source>
</evidence>
<dbReference type="InterPro" id="IPR036291">
    <property type="entry name" value="NAD(P)-bd_dom_sf"/>
</dbReference>
<dbReference type="Gene3D" id="3.30.360.10">
    <property type="entry name" value="Dihydrodipicolinate Reductase, domain 2"/>
    <property type="match status" value="1"/>
</dbReference>
<evidence type="ECO:0000313" key="8">
    <source>
        <dbReference type="EMBL" id="WIA15129.1"/>
    </source>
</evidence>
<comment type="catalytic activity">
    <reaction evidence="5">
        <text>D-xylose + NADP(+) = D-xylono-1,5-lactone + NADPH + H(+)</text>
        <dbReference type="Rhea" id="RHEA:22000"/>
        <dbReference type="ChEBI" id="CHEBI:15378"/>
        <dbReference type="ChEBI" id="CHEBI:15867"/>
        <dbReference type="ChEBI" id="CHEBI:53455"/>
        <dbReference type="ChEBI" id="CHEBI:57783"/>
        <dbReference type="ChEBI" id="CHEBI:58349"/>
        <dbReference type="EC" id="1.1.1.179"/>
    </reaction>
</comment>
<evidence type="ECO:0000256" key="5">
    <source>
        <dbReference type="ARBA" id="ARBA00049233"/>
    </source>
</evidence>
<keyword evidence="2" id="KW-0560">Oxidoreductase</keyword>
<dbReference type="Proteomes" id="UP001244341">
    <property type="component" value="Chromosome 6b"/>
</dbReference>
<protein>
    <recommendedName>
        <fullName evidence="3">D-xylose 1-dehydrogenase (NADP(+), D-xylono-1,5-lactone-forming)</fullName>
        <ecNumber evidence="3">1.1.1.179</ecNumber>
    </recommendedName>
    <alternativeName>
        <fullName evidence="4">D-xylose-NADP dehydrogenase</fullName>
    </alternativeName>
</protein>
<dbReference type="EMBL" id="CP126213">
    <property type="protein sequence ID" value="WIA15129.1"/>
    <property type="molecule type" value="Genomic_DNA"/>
</dbReference>
<evidence type="ECO:0000259" key="6">
    <source>
        <dbReference type="Pfam" id="PF01408"/>
    </source>
</evidence>
<dbReference type="Pfam" id="PF01408">
    <property type="entry name" value="GFO_IDH_MocA"/>
    <property type="match status" value="1"/>
</dbReference>
<name>A0ABY8U102_TETOB</name>
<dbReference type="SUPFAM" id="SSF55347">
    <property type="entry name" value="Glyceraldehyde-3-phosphate dehydrogenase-like, C-terminal domain"/>
    <property type="match status" value="1"/>
</dbReference>
<evidence type="ECO:0000256" key="3">
    <source>
        <dbReference type="ARBA" id="ARBA00038984"/>
    </source>
</evidence>
<proteinExistence type="inferred from homology"/>
<sequence length="449" mass="48046">MDEESAAVHTTYLKDLIAQNKHNKGAAGQLQRVLNFLGHNPVQKTDNPVRIGVLGASQVATYALIWPAQRIADVEVAAVAARDPKRAADYAKKHGIPVAHGSYQQLVDDPSLTAIYVATPNGLHGEWAEAALRAGKHVLCEKPFTANAEEARLVQSVAAKQRLLCREAFHYKEHPANKAVAQLLQSGAIGQLQQLAVQVLIPAWAFSKDDIRFQARLAGGTMMDAGCYCAHTLRFFPGCSRPHVTSATAGKLMDGGAVDGRMQATLAYPKGSSSSSSSSSSSALGAAAVGKLEADLRHKGLWPRTRFVATGTLGRVEINNFILPSMGHNISITRTLAQPGGPGNKSDCSPDSLGDGLKEQRHSMEVYGSGESNYYYQLTRFISDLRVLEDKQAPKEAKRAVQRAMDDDARDAIDNMTLIDSIYTAAGLPLRQPTRVAAAAAAAASKAVN</sequence>
<gene>
    <name evidence="8" type="ORF">OEZ85_001819</name>
</gene>
<dbReference type="InterPro" id="IPR055170">
    <property type="entry name" value="GFO_IDH_MocA-like_dom"/>
</dbReference>
<dbReference type="PANTHER" id="PTHR22604">
    <property type="entry name" value="OXIDOREDUCTASES"/>
    <property type="match status" value="1"/>
</dbReference>
<feature type="domain" description="GFO/IDH/MocA-like oxidoreductase" evidence="7">
    <location>
        <begin position="179"/>
        <end position="316"/>
    </location>
</feature>
<dbReference type="InterPro" id="IPR000683">
    <property type="entry name" value="Gfo/Idh/MocA-like_OxRdtase_N"/>
</dbReference>
<evidence type="ECO:0000256" key="1">
    <source>
        <dbReference type="ARBA" id="ARBA00010928"/>
    </source>
</evidence>
<dbReference type="Pfam" id="PF22725">
    <property type="entry name" value="GFO_IDH_MocA_C3"/>
    <property type="match status" value="1"/>
</dbReference>
<dbReference type="InterPro" id="IPR050984">
    <property type="entry name" value="Gfo/Idh/MocA_domain"/>
</dbReference>
<evidence type="ECO:0000313" key="9">
    <source>
        <dbReference type="Proteomes" id="UP001244341"/>
    </source>
</evidence>
<organism evidence="8 9">
    <name type="scientific">Tetradesmus obliquus</name>
    <name type="common">Green alga</name>
    <name type="synonym">Acutodesmus obliquus</name>
    <dbReference type="NCBI Taxonomy" id="3088"/>
    <lineage>
        <taxon>Eukaryota</taxon>
        <taxon>Viridiplantae</taxon>
        <taxon>Chlorophyta</taxon>
        <taxon>core chlorophytes</taxon>
        <taxon>Chlorophyceae</taxon>
        <taxon>CS clade</taxon>
        <taxon>Sphaeropleales</taxon>
        <taxon>Scenedesmaceae</taxon>
        <taxon>Tetradesmus</taxon>
    </lineage>
</organism>
<dbReference type="PANTHER" id="PTHR22604:SF105">
    <property type="entry name" value="TRANS-1,2-DIHYDROBENZENE-1,2-DIOL DEHYDROGENASE"/>
    <property type="match status" value="1"/>
</dbReference>
<evidence type="ECO:0000256" key="4">
    <source>
        <dbReference type="ARBA" id="ARBA00042988"/>
    </source>
</evidence>
<feature type="domain" description="Gfo/Idh/MocA-like oxidoreductase N-terminal" evidence="6">
    <location>
        <begin position="49"/>
        <end position="166"/>
    </location>
</feature>
<dbReference type="EC" id="1.1.1.179" evidence="3"/>
<reference evidence="8 9" key="1">
    <citation type="submission" date="2023-05" db="EMBL/GenBank/DDBJ databases">
        <title>A 100% complete, gapless, phased diploid assembly of the Scenedesmus obliquus UTEX 3031 genome.</title>
        <authorList>
            <person name="Biondi T.C."/>
            <person name="Hanschen E.R."/>
            <person name="Kwon T."/>
            <person name="Eng W."/>
            <person name="Kruse C.P.S."/>
            <person name="Koehler S.I."/>
            <person name="Kunde Y."/>
            <person name="Gleasner C.D."/>
            <person name="You Mak K.T."/>
            <person name="Polle J."/>
            <person name="Hovde B.T."/>
            <person name="Starkenburg S.R."/>
        </authorList>
    </citation>
    <scope>NUCLEOTIDE SEQUENCE [LARGE SCALE GENOMIC DNA]</scope>
    <source>
        <strain evidence="8 9">DOE0152z</strain>
    </source>
</reference>
<comment type="similarity">
    <text evidence="1">Belongs to the Gfo/Idh/MocA family.</text>
</comment>
<accession>A0ABY8U102</accession>